<reference evidence="1 2" key="1">
    <citation type="submission" date="2015-11" db="EMBL/GenBank/DDBJ databases">
        <title>Exploring the genomic traits of fungus-feeding bacterial genus Collimonas.</title>
        <authorList>
            <person name="Song C."/>
            <person name="Schmidt R."/>
            <person name="de Jager V."/>
            <person name="Krzyzanowska D."/>
            <person name="Jongedijk E."/>
            <person name="Cankar K."/>
            <person name="Beekwilder J."/>
            <person name="van Veen A."/>
            <person name="de Boer W."/>
            <person name="van Veen J.A."/>
            <person name="Garbeva P."/>
        </authorList>
    </citation>
    <scope>NUCLEOTIDE SEQUENCE [LARGE SCALE GENOMIC DNA]</scope>
    <source>
        <strain evidence="1 2">Ter91</strain>
    </source>
</reference>
<name>A0A127PY17_9BURK</name>
<accession>A0A127PY17</accession>
<sequence>MRCAVLKFVLLQAEIAFHFNCLIQASYLPEMFEFNENHRGGK</sequence>
<evidence type="ECO:0000313" key="2">
    <source>
        <dbReference type="Proteomes" id="UP000074561"/>
    </source>
</evidence>
<protein>
    <submittedName>
        <fullName evidence="1">Uncharacterized protein</fullName>
    </submittedName>
</protein>
<evidence type="ECO:0000313" key="1">
    <source>
        <dbReference type="EMBL" id="AMP02644.1"/>
    </source>
</evidence>
<organism evidence="1 2">
    <name type="scientific">Collimonas pratensis</name>
    <dbReference type="NCBI Taxonomy" id="279113"/>
    <lineage>
        <taxon>Bacteria</taxon>
        <taxon>Pseudomonadati</taxon>
        <taxon>Pseudomonadota</taxon>
        <taxon>Betaproteobacteria</taxon>
        <taxon>Burkholderiales</taxon>
        <taxon>Oxalobacteraceae</taxon>
        <taxon>Collimonas</taxon>
    </lineage>
</organism>
<dbReference type="Proteomes" id="UP000074561">
    <property type="component" value="Chromosome"/>
</dbReference>
<dbReference type="KEGG" id="cpra:CPter91_0244"/>
<dbReference type="EMBL" id="CP013234">
    <property type="protein sequence ID" value="AMP02644.1"/>
    <property type="molecule type" value="Genomic_DNA"/>
</dbReference>
<gene>
    <name evidence="1" type="ORF">CPter91_0244</name>
</gene>
<proteinExistence type="predicted"/>
<dbReference type="AlphaFoldDB" id="A0A127PY17"/>